<dbReference type="PANTHER" id="PTHR42887">
    <property type="entry name" value="OS12G0638800 PROTEIN"/>
    <property type="match status" value="1"/>
</dbReference>
<dbReference type="Pfam" id="PF22780">
    <property type="entry name" value="HI0933_like_1st"/>
    <property type="match status" value="1"/>
</dbReference>
<dbReference type="Proteomes" id="UP000324781">
    <property type="component" value="Unassembled WGS sequence"/>
</dbReference>
<sequence length="410" mass="45250">MSNKRVGIIGAGPAGLMAAGRAAELGHKVYVFEKNRRAGRKLMITGKGRCNITNACPEEELIRHIPGNGRFLYSSLSRFSNHDIMAFFQDRGVRLKIERGNRVFPESDKASDICDALVDYALKNRAVIRYNASVKDVVARDGQVNGLILENGDFYELDAVVIATGGLSYPLTGSTGDGYRMARKLGHTVTDLKPSLVPLETVETWVKEVSGLTLKNVGLTVYDPNGRKVFEEQGEMLFTHFGVSGPLILSASRHILDCGFSGAQLVIDMKPALSEETLDRRIQRDFEKFSRKQFSNALHELLPRSMIPVVIQLLRIPPEKPVHQITRQDRQRMVSLLKGIRLTVSRSRPIAEAIVTAGGIRISEIDPRTMESKLVRGLYFAGEIIDVDAYTGGYNLTIALSTGYTAGNSI</sequence>
<reference evidence="6 7" key="1">
    <citation type="submission" date="2016-11" db="EMBL/GenBank/DDBJ databases">
        <authorList>
            <person name="Varghese N."/>
            <person name="Submissions S."/>
        </authorList>
    </citation>
    <scope>NUCLEOTIDE SEQUENCE [LARGE SCALE GENOMIC DNA]</scope>
    <source>
        <strain evidence="6 7">DSM 19027</strain>
    </source>
</reference>
<dbReference type="PRINTS" id="PR00368">
    <property type="entry name" value="FADPNR"/>
</dbReference>
<dbReference type="AlphaFoldDB" id="A0A1M6GS47"/>
<evidence type="ECO:0000259" key="5">
    <source>
        <dbReference type="Pfam" id="PF22780"/>
    </source>
</evidence>
<dbReference type="PRINTS" id="PR00411">
    <property type="entry name" value="PNDRDTASEI"/>
</dbReference>
<dbReference type="SUPFAM" id="SSF160996">
    <property type="entry name" value="HI0933 insert domain-like"/>
    <property type="match status" value="1"/>
</dbReference>
<name>A0A1M6GS47_9FIRM</name>
<comment type="cofactor">
    <cofactor evidence="1">
        <name>FAD</name>
        <dbReference type="ChEBI" id="CHEBI:57692"/>
    </cofactor>
</comment>
<evidence type="ECO:0000256" key="1">
    <source>
        <dbReference type="ARBA" id="ARBA00001974"/>
    </source>
</evidence>
<dbReference type="InterPro" id="IPR057661">
    <property type="entry name" value="RsdA/BaiN/AoA(So)_Rossmann"/>
</dbReference>
<evidence type="ECO:0000313" key="7">
    <source>
        <dbReference type="Proteomes" id="UP000324781"/>
    </source>
</evidence>
<proteinExistence type="predicted"/>
<dbReference type="SUPFAM" id="SSF51905">
    <property type="entry name" value="FAD/NAD(P)-binding domain"/>
    <property type="match status" value="1"/>
</dbReference>
<accession>A0A1M6GS47</accession>
<dbReference type="InterPro" id="IPR023166">
    <property type="entry name" value="BaiN-like_dom_sf"/>
</dbReference>
<evidence type="ECO:0008006" key="8">
    <source>
        <dbReference type="Google" id="ProtNLM"/>
    </source>
</evidence>
<organism evidence="6 7">
    <name type="scientific">Thermoclostridium caenicola</name>
    <dbReference type="NCBI Taxonomy" id="659425"/>
    <lineage>
        <taxon>Bacteria</taxon>
        <taxon>Bacillati</taxon>
        <taxon>Bacillota</taxon>
        <taxon>Clostridia</taxon>
        <taxon>Eubacteriales</taxon>
        <taxon>Oscillospiraceae</taxon>
        <taxon>Thermoclostridium</taxon>
    </lineage>
</organism>
<dbReference type="OrthoDB" id="9773233at2"/>
<protein>
    <recommendedName>
        <fullName evidence="8">Aminoacetone oxidase family FAD-binding enzyme</fullName>
    </recommendedName>
</protein>
<evidence type="ECO:0000313" key="6">
    <source>
        <dbReference type="EMBL" id="SHJ12729.1"/>
    </source>
</evidence>
<gene>
    <name evidence="6" type="ORF">SAMN05444373_102613</name>
</gene>
<dbReference type="InterPro" id="IPR004792">
    <property type="entry name" value="BaiN-like"/>
</dbReference>
<dbReference type="Gene3D" id="2.40.30.10">
    <property type="entry name" value="Translation factors"/>
    <property type="match status" value="1"/>
</dbReference>
<dbReference type="Gene3D" id="3.50.50.60">
    <property type="entry name" value="FAD/NAD(P)-binding domain"/>
    <property type="match status" value="1"/>
</dbReference>
<dbReference type="PANTHER" id="PTHR42887:SF2">
    <property type="entry name" value="OS12G0638800 PROTEIN"/>
    <property type="match status" value="1"/>
</dbReference>
<dbReference type="EMBL" id="FQZP01000026">
    <property type="protein sequence ID" value="SHJ12729.1"/>
    <property type="molecule type" value="Genomic_DNA"/>
</dbReference>
<dbReference type="Gene3D" id="1.10.8.260">
    <property type="entry name" value="HI0933 insert domain-like"/>
    <property type="match status" value="1"/>
</dbReference>
<evidence type="ECO:0000256" key="3">
    <source>
        <dbReference type="ARBA" id="ARBA00022827"/>
    </source>
</evidence>
<evidence type="ECO:0000256" key="2">
    <source>
        <dbReference type="ARBA" id="ARBA00022630"/>
    </source>
</evidence>
<evidence type="ECO:0000259" key="4">
    <source>
        <dbReference type="Pfam" id="PF03486"/>
    </source>
</evidence>
<dbReference type="RefSeq" id="WP_149678809.1">
    <property type="nucleotide sequence ID" value="NZ_DAONMB010000061.1"/>
</dbReference>
<dbReference type="NCBIfam" id="TIGR00275">
    <property type="entry name" value="aminoacetone oxidase family FAD-binding enzyme"/>
    <property type="match status" value="1"/>
</dbReference>
<keyword evidence="7" id="KW-1185">Reference proteome</keyword>
<dbReference type="InterPro" id="IPR036188">
    <property type="entry name" value="FAD/NAD-bd_sf"/>
</dbReference>
<dbReference type="InterPro" id="IPR055178">
    <property type="entry name" value="RsdA/BaiN/AoA(So)-like_dom"/>
</dbReference>
<keyword evidence="3" id="KW-0274">FAD</keyword>
<feature type="domain" description="RsdA/BaiN/AoA(So)-like Rossmann fold-like" evidence="4">
    <location>
        <begin position="5"/>
        <end position="408"/>
    </location>
</feature>
<feature type="domain" description="RsdA/BaiN/AoA(So)-like insert" evidence="5">
    <location>
        <begin position="193"/>
        <end position="355"/>
    </location>
</feature>
<dbReference type="Pfam" id="PF03486">
    <property type="entry name" value="HI0933_like"/>
    <property type="match status" value="1"/>
</dbReference>
<keyword evidence="2" id="KW-0285">Flavoprotein</keyword>